<keyword evidence="3" id="KW-0456">Lyase</keyword>
<protein>
    <submittedName>
        <fullName evidence="3">4-carboxymuconolactone decarboxylase</fullName>
        <ecNumber evidence="3">4.1.1.44</ecNumber>
    </submittedName>
</protein>
<feature type="domain" description="Carboxymuconolactone decarboxylase-like" evidence="2">
    <location>
        <begin position="166"/>
        <end position="249"/>
    </location>
</feature>
<accession>A0A7W6H707</accession>
<organism evidence="3 4">
    <name type="scientific">Aureimonas pseudogalii</name>
    <dbReference type="NCBI Taxonomy" id="1744844"/>
    <lineage>
        <taxon>Bacteria</taxon>
        <taxon>Pseudomonadati</taxon>
        <taxon>Pseudomonadota</taxon>
        <taxon>Alphaproteobacteria</taxon>
        <taxon>Hyphomicrobiales</taxon>
        <taxon>Aurantimonadaceae</taxon>
        <taxon>Aureimonas</taxon>
    </lineage>
</organism>
<feature type="chain" id="PRO_5030863292" evidence="1">
    <location>
        <begin position="20"/>
        <end position="267"/>
    </location>
</feature>
<name>A0A7W6H707_9HYPH</name>
<dbReference type="EMBL" id="JACIEK010000011">
    <property type="protein sequence ID" value="MBB3999739.1"/>
    <property type="molecule type" value="Genomic_DNA"/>
</dbReference>
<keyword evidence="4" id="KW-1185">Reference proteome</keyword>
<dbReference type="Gene3D" id="1.20.1290.10">
    <property type="entry name" value="AhpD-like"/>
    <property type="match status" value="2"/>
</dbReference>
<keyword evidence="1" id="KW-0732">Signal</keyword>
<sequence length="267" mass="28212">MKLVAATVATLALSSSAMAEDRNRTFPRVAPPVVRETVPALADYTDEVLFGSVWARPDLAPRDRSLVTVSALVAGGHVRQMAGHFGRALDNGVKPTELTEIITHLAFYSGWPNAMSAVPVAKEVFETRGIGSEQLAAVGAAPLPLDAVSERERAASVEAAVGPVAPALASYTNGVLFDDLWRRPELAPRDRSLVTMSALIAAGQADQLAFHMDRGMANGLTRPEVAEVITHLAFYTGWPNAMSAVPVAKTVFENRGVAAEGSTPASN</sequence>
<dbReference type="AlphaFoldDB" id="A0A7W6H707"/>
<dbReference type="GO" id="GO:0047575">
    <property type="term" value="F:4-carboxymuconolactone decarboxylase activity"/>
    <property type="evidence" value="ECO:0007669"/>
    <property type="project" value="UniProtKB-EC"/>
</dbReference>
<reference evidence="3 4" key="1">
    <citation type="submission" date="2020-08" db="EMBL/GenBank/DDBJ databases">
        <title>Genomic Encyclopedia of Type Strains, Phase IV (KMG-IV): sequencing the most valuable type-strain genomes for metagenomic binning, comparative biology and taxonomic classification.</title>
        <authorList>
            <person name="Goeker M."/>
        </authorList>
    </citation>
    <scope>NUCLEOTIDE SEQUENCE [LARGE SCALE GENOMIC DNA]</scope>
    <source>
        <strain evidence="3 4">DSM 102238</strain>
    </source>
</reference>
<gene>
    <name evidence="3" type="ORF">GGR04_003609</name>
</gene>
<dbReference type="InterPro" id="IPR029032">
    <property type="entry name" value="AhpD-like"/>
</dbReference>
<evidence type="ECO:0000313" key="3">
    <source>
        <dbReference type="EMBL" id="MBB3999739.1"/>
    </source>
</evidence>
<dbReference type="SUPFAM" id="SSF69118">
    <property type="entry name" value="AhpD-like"/>
    <property type="match status" value="1"/>
</dbReference>
<comment type="caution">
    <text evidence="3">The sequence shown here is derived from an EMBL/GenBank/DDBJ whole genome shotgun (WGS) entry which is preliminary data.</text>
</comment>
<dbReference type="EC" id="4.1.1.44" evidence="3"/>
<dbReference type="RefSeq" id="WP_183201250.1">
    <property type="nucleotide sequence ID" value="NZ_JACIEK010000011.1"/>
</dbReference>
<dbReference type="PANTHER" id="PTHR33570:SF9">
    <property type="entry name" value="BLL4600 PROTEIN"/>
    <property type="match status" value="1"/>
</dbReference>
<proteinExistence type="predicted"/>
<dbReference type="GO" id="GO:0051920">
    <property type="term" value="F:peroxiredoxin activity"/>
    <property type="evidence" value="ECO:0007669"/>
    <property type="project" value="InterPro"/>
</dbReference>
<dbReference type="InterPro" id="IPR052512">
    <property type="entry name" value="4CMD/NDH-1_regulator"/>
</dbReference>
<dbReference type="Proteomes" id="UP000542776">
    <property type="component" value="Unassembled WGS sequence"/>
</dbReference>
<feature type="signal peptide" evidence="1">
    <location>
        <begin position="1"/>
        <end position="19"/>
    </location>
</feature>
<dbReference type="InterPro" id="IPR003779">
    <property type="entry name" value="CMD-like"/>
</dbReference>
<feature type="domain" description="Carboxymuconolactone decarboxylase-like" evidence="2">
    <location>
        <begin position="39"/>
        <end position="123"/>
    </location>
</feature>
<dbReference type="PANTHER" id="PTHR33570">
    <property type="entry name" value="4-CARBOXYMUCONOLACTONE DECARBOXYLASE FAMILY PROTEIN"/>
    <property type="match status" value="1"/>
</dbReference>
<evidence type="ECO:0000313" key="4">
    <source>
        <dbReference type="Proteomes" id="UP000542776"/>
    </source>
</evidence>
<evidence type="ECO:0000259" key="2">
    <source>
        <dbReference type="Pfam" id="PF02627"/>
    </source>
</evidence>
<dbReference type="Pfam" id="PF02627">
    <property type="entry name" value="CMD"/>
    <property type="match status" value="2"/>
</dbReference>
<evidence type="ECO:0000256" key="1">
    <source>
        <dbReference type="SAM" id="SignalP"/>
    </source>
</evidence>